<dbReference type="GO" id="GO:0005737">
    <property type="term" value="C:cytoplasm"/>
    <property type="evidence" value="ECO:0007669"/>
    <property type="project" value="TreeGrafter"/>
</dbReference>
<dbReference type="SMART" id="SM00558">
    <property type="entry name" value="JmjC"/>
    <property type="match status" value="1"/>
</dbReference>
<keyword evidence="10" id="KW-0539">Nucleus</keyword>
<comment type="subcellular location">
    <subcellularLocation>
        <location evidence="2">Nucleus</location>
    </subcellularLocation>
</comment>
<evidence type="ECO:0000256" key="11">
    <source>
        <dbReference type="ARBA" id="ARBA00038068"/>
    </source>
</evidence>
<dbReference type="Gene3D" id="2.60.120.650">
    <property type="entry name" value="Cupin"/>
    <property type="match status" value="1"/>
</dbReference>
<evidence type="ECO:0000256" key="5">
    <source>
        <dbReference type="ARBA" id="ARBA00022964"/>
    </source>
</evidence>
<evidence type="ECO:0000256" key="8">
    <source>
        <dbReference type="ARBA" id="ARBA00023015"/>
    </source>
</evidence>
<comment type="similarity">
    <text evidence="11">Belongs to the JMJD6 family.</text>
</comment>
<dbReference type="EMBL" id="HBKQ01018960">
    <property type="protein sequence ID" value="CAE2233460.1"/>
    <property type="molecule type" value="Transcribed_RNA"/>
</dbReference>
<evidence type="ECO:0000256" key="3">
    <source>
        <dbReference type="ARBA" id="ARBA00022723"/>
    </source>
</evidence>
<evidence type="ECO:0000256" key="6">
    <source>
        <dbReference type="ARBA" id="ARBA00023002"/>
    </source>
</evidence>
<feature type="domain" description="JmjC" evidence="13">
    <location>
        <begin position="335"/>
        <end position="501"/>
    </location>
</feature>
<dbReference type="GO" id="GO:0005634">
    <property type="term" value="C:nucleus"/>
    <property type="evidence" value="ECO:0007669"/>
    <property type="project" value="UniProtKB-SubCell"/>
</dbReference>
<keyword evidence="7" id="KW-0408">Iron</keyword>
<name>A0A7S4ILZ4_9STRA</name>
<protein>
    <recommendedName>
        <fullName evidence="13">JmjC domain-containing protein</fullName>
    </recommendedName>
</protein>
<keyword evidence="5" id="KW-0223">Dioxygenase</keyword>
<evidence type="ECO:0000256" key="7">
    <source>
        <dbReference type="ARBA" id="ARBA00023004"/>
    </source>
</evidence>
<gene>
    <name evidence="14" type="ORF">OAUR00152_LOCUS12882</name>
</gene>
<keyword evidence="9" id="KW-0804">Transcription</keyword>
<dbReference type="InterPro" id="IPR050910">
    <property type="entry name" value="JMJD6_ArgDemeth/LysHydrox"/>
</dbReference>
<evidence type="ECO:0000256" key="10">
    <source>
        <dbReference type="ARBA" id="ARBA00023242"/>
    </source>
</evidence>
<dbReference type="PROSITE" id="PS51184">
    <property type="entry name" value="JMJC"/>
    <property type="match status" value="1"/>
</dbReference>
<dbReference type="SUPFAM" id="SSF51197">
    <property type="entry name" value="Clavaminate synthase-like"/>
    <property type="match status" value="1"/>
</dbReference>
<evidence type="ECO:0000256" key="12">
    <source>
        <dbReference type="SAM" id="MobiDB-lite"/>
    </source>
</evidence>
<comment type="cofactor">
    <cofactor evidence="1">
        <name>Fe(2+)</name>
        <dbReference type="ChEBI" id="CHEBI:29033"/>
    </cofactor>
</comment>
<evidence type="ECO:0000256" key="4">
    <source>
        <dbReference type="ARBA" id="ARBA00022853"/>
    </source>
</evidence>
<reference evidence="14" key="1">
    <citation type="submission" date="2021-01" db="EMBL/GenBank/DDBJ databases">
        <authorList>
            <person name="Corre E."/>
            <person name="Pelletier E."/>
            <person name="Niang G."/>
            <person name="Scheremetjew M."/>
            <person name="Finn R."/>
            <person name="Kale V."/>
            <person name="Holt S."/>
            <person name="Cochrane G."/>
            <person name="Meng A."/>
            <person name="Brown T."/>
            <person name="Cohen L."/>
        </authorList>
    </citation>
    <scope>NUCLEOTIDE SEQUENCE</scope>
    <source>
        <strain evidence="14">Isolate 1302-5</strain>
    </source>
</reference>
<evidence type="ECO:0000256" key="1">
    <source>
        <dbReference type="ARBA" id="ARBA00001954"/>
    </source>
</evidence>
<dbReference type="GO" id="GO:0033749">
    <property type="term" value="F:histone H4R3 demethylase activity"/>
    <property type="evidence" value="ECO:0007669"/>
    <property type="project" value="TreeGrafter"/>
</dbReference>
<accession>A0A7S4ILZ4</accession>
<evidence type="ECO:0000313" key="14">
    <source>
        <dbReference type="EMBL" id="CAE2233460.1"/>
    </source>
</evidence>
<evidence type="ECO:0000259" key="13">
    <source>
        <dbReference type="PROSITE" id="PS51184"/>
    </source>
</evidence>
<dbReference type="GO" id="GO:0046872">
    <property type="term" value="F:metal ion binding"/>
    <property type="evidence" value="ECO:0007669"/>
    <property type="project" value="UniProtKB-KW"/>
</dbReference>
<dbReference type="InterPro" id="IPR003347">
    <property type="entry name" value="JmjC_dom"/>
</dbReference>
<dbReference type="PANTHER" id="PTHR12480:SF32">
    <property type="entry name" value="BIFUNCTIONAL ARGININE DEMETHYLASE AND LYSYL-HYDROXYLASE JMJD6"/>
    <property type="match status" value="1"/>
</dbReference>
<feature type="compositionally biased region" description="Polar residues" evidence="12">
    <location>
        <begin position="1"/>
        <end position="10"/>
    </location>
</feature>
<organism evidence="14">
    <name type="scientific">Odontella aurita</name>
    <dbReference type="NCBI Taxonomy" id="265563"/>
    <lineage>
        <taxon>Eukaryota</taxon>
        <taxon>Sar</taxon>
        <taxon>Stramenopiles</taxon>
        <taxon>Ochrophyta</taxon>
        <taxon>Bacillariophyta</taxon>
        <taxon>Mediophyceae</taxon>
        <taxon>Biddulphiophycidae</taxon>
        <taxon>Eupodiscales</taxon>
        <taxon>Odontellaceae</taxon>
        <taxon>Odontella</taxon>
    </lineage>
</organism>
<evidence type="ECO:0000256" key="9">
    <source>
        <dbReference type="ARBA" id="ARBA00023163"/>
    </source>
</evidence>
<evidence type="ECO:0000256" key="2">
    <source>
        <dbReference type="ARBA" id="ARBA00004123"/>
    </source>
</evidence>
<dbReference type="PANTHER" id="PTHR12480">
    <property type="entry name" value="ARGININE DEMETHYLASE AND LYSYL-HYDROXYLASE JMJD"/>
    <property type="match status" value="1"/>
</dbReference>
<keyword evidence="6" id="KW-0560">Oxidoreductase</keyword>
<keyword evidence="3" id="KW-0479">Metal-binding</keyword>
<feature type="region of interest" description="Disordered" evidence="12">
    <location>
        <begin position="1"/>
        <end position="33"/>
    </location>
</feature>
<dbReference type="AlphaFoldDB" id="A0A7S4ILZ4"/>
<keyword evidence="4" id="KW-0156">Chromatin regulator</keyword>
<dbReference type="GO" id="GO:0106140">
    <property type="term" value="F:P-TEFb complex binding"/>
    <property type="evidence" value="ECO:0007669"/>
    <property type="project" value="TreeGrafter"/>
</dbReference>
<dbReference type="Pfam" id="PF02373">
    <property type="entry name" value="JmjC"/>
    <property type="match status" value="1"/>
</dbReference>
<keyword evidence="8" id="KW-0805">Transcription regulation</keyword>
<sequence length="556" mass="62436">MSVESNTYLCGSSVEEVEHDDCDTSSRSDNASDSLNVHADELFLDPEERYEIYAVKCAERPQLSICDQSGRNYISSNDKGTGSVECEEKKVDPSVHADEVIVADDSHFIDSGETSEEDHGLPLIDGCDLPGWRREGFVAVSKSGIVEGGLNVGSSSSLFRRESTLRVASIRNVGETSVWTAMKKKFSTEPPPAERDAVRVDSAEYSEPVVVGGRTTTKFAKDFERRNIPAKILGCTSSWDAMPDYIVRDKSDAKQHVSLDDEYRSKLLFFDEGGVGGWTFANLLKRFGDIMWRFSDTHGEMLSLSTYSKYITNLEGLTDDSPLAIYDAEFGDNDSPTCPLREEYDVPKCFSADLFDLASSGQDDIEHRPPYRWILIGPERSGTGMHIDPLWTNAWVTVLQGLKRWLLFPPCTPAEKIGMIEGQAQIPSVVWFRDYYDTVTSADWPEEWRPVEVLQRPGETVFVPNGWGHLVLNLKLTVAVTHNFASEFGPFERMWEQVAMDEPEFALQWYKGMIQNREDLGQRVWDCYREAASAGKGWASDLLLPNVADKLSTRNK</sequence>
<proteinExistence type="inferred from homology"/>